<dbReference type="GO" id="GO:0000278">
    <property type="term" value="P:mitotic cell cycle"/>
    <property type="evidence" value="ECO:0007669"/>
    <property type="project" value="TreeGrafter"/>
</dbReference>
<comment type="catalytic activity">
    <reaction evidence="8">
        <text>L-seryl-[protein] + ATP = O-phospho-L-seryl-[protein] + ADP + H(+)</text>
        <dbReference type="Rhea" id="RHEA:17989"/>
        <dbReference type="Rhea" id="RHEA-COMP:9863"/>
        <dbReference type="Rhea" id="RHEA-COMP:11604"/>
        <dbReference type="ChEBI" id="CHEBI:15378"/>
        <dbReference type="ChEBI" id="CHEBI:29999"/>
        <dbReference type="ChEBI" id="CHEBI:30616"/>
        <dbReference type="ChEBI" id="CHEBI:83421"/>
        <dbReference type="ChEBI" id="CHEBI:456216"/>
        <dbReference type="EC" id="2.7.11.1"/>
    </reaction>
</comment>
<dbReference type="GO" id="GO:0072354">
    <property type="term" value="F:histone H3T3 kinase activity"/>
    <property type="evidence" value="ECO:0007669"/>
    <property type="project" value="TreeGrafter"/>
</dbReference>
<dbReference type="EC" id="2.7.11.1" evidence="1"/>
<evidence type="ECO:0000313" key="11">
    <source>
        <dbReference type="Proteomes" id="UP000095287"/>
    </source>
</evidence>
<evidence type="ECO:0000256" key="2">
    <source>
        <dbReference type="ARBA" id="ARBA00022527"/>
    </source>
</evidence>
<dbReference type="AlphaFoldDB" id="A0A1I7XZV5"/>
<evidence type="ECO:0000256" key="7">
    <source>
        <dbReference type="ARBA" id="ARBA00047899"/>
    </source>
</evidence>
<evidence type="ECO:0000313" key="12">
    <source>
        <dbReference type="WBParaSite" id="L893_g11016.t1"/>
    </source>
</evidence>
<dbReference type="PROSITE" id="PS50011">
    <property type="entry name" value="PROTEIN_KINASE_DOM"/>
    <property type="match status" value="1"/>
</dbReference>
<keyword evidence="4 9" id="KW-0547">Nucleotide-binding</keyword>
<dbReference type="WBParaSite" id="L893_g11016.t1">
    <property type="protein sequence ID" value="L893_g11016.t1"/>
    <property type="gene ID" value="L893_g11016"/>
</dbReference>
<evidence type="ECO:0000256" key="3">
    <source>
        <dbReference type="ARBA" id="ARBA00022679"/>
    </source>
</evidence>
<evidence type="ECO:0000256" key="1">
    <source>
        <dbReference type="ARBA" id="ARBA00012513"/>
    </source>
</evidence>
<dbReference type="Gene3D" id="3.30.200.20">
    <property type="entry name" value="Phosphorylase Kinase, domain 1"/>
    <property type="match status" value="1"/>
</dbReference>
<dbReference type="InterPro" id="IPR011009">
    <property type="entry name" value="Kinase-like_dom_sf"/>
</dbReference>
<reference evidence="12" key="1">
    <citation type="submission" date="2016-11" db="UniProtKB">
        <authorList>
            <consortium name="WormBaseParasite"/>
        </authorList>
    </citation>
    <scope>IDENTIFICATION</scope>
</reference>
<dbReference type="Pfam" id="PF12330">
    <property type="entry name" value="Haspin_kinase"/>
    <property type="match status" value="1"/>
</dbReference>
<dbReference type="SMART" id="SM01331">
    <property type="entry name" value="DUF3635"/>
    <property type="match status" value="1"/>
</dbReference>
<dbReference type="InterPro" id="IPR057493">
    <property type="entry name" value="PH_RdRP-assoc"/>
</dbReference>
<feature type="domain" description="Protein kinase" evidence="10">
    <location>
        <begin position="639"/>
        <end position="955"/>
    </location>
</feature>
<protein>
    <recommendedName>
        <fullName evidence="1">non-specific serine/threonine protein kinase</fullName>
        <ecNumber evidence="1">2.7.11.1</ecNumber>
    </recommendedName>
</protein>
<keyword evidence="6 9" id="KW-0067">ATP-binding</keyword>
<dbReference type="InterPro" id="IPR017441">
    <property type="entry name" value="Protein_kinase_ATP_BS"/>
</dbReference>
<dbReference type="Pfam" id="PF25359">
    <property type="entry name" value="PH_met_RdRP"/>
    <property type="match status" value="1"/>
</dbReference>
<evidence type="ECO:0000259" key="10">
    <source>
        <dbReference type="PROSITE" id="PS50011"/>
    </source>
</evidence>
<dbReference type="GO" id="GO:0005634">
    <property type="term" value="C:nucleus"/>
    <property type="evidence" value="ECO:0007669"/>
    <property type="project" value="TreeGrafter"/>
</dbReference>
<sequence>MAGRVVSSQADLSAASTLYASLMCLDVYLSAFDGSRARILTVFHLLQSLRNTRTYRMAKHVPQRTVSRDYDAKYEEFTLGVASSEWDKALFDLVDKSFVSNQLFAQDGREDIRSTLQLPLSSVLQRKVTAYVNDIPMSGFSFGNQKDPFHFTTHIKVKENDANISILNEKENCESRGPIVADFQHDRDQVAVRFGFIEKREGGPPIIACAKLRISYGDIRRIIVNWSHLDGDVLHKVNIYLRLNAPVECRISQKRQRGFGIYERSLSWSEAKASARTIADCPTFRMSFGTIFTRCKLMLDFCPVLDEEGPIPPPRVCPPMADPHTAAKITQTDSPALVSLVEALSSRGAMVNDHMLKDSITRDRFVDTLISRFYDCPRVTIEALERLLKTVDEKMEIRSLDHVFQKLYYKAGAVDMTHAPTREMLAVFIASAARIHGIPLEKVHVMAQGVTVRKMARRYMNSGFVSFKDDTLSIHRGMMEGQFDIPADCIDREPRTFGELLRNVRCDANLPSTFSLFLRRVLRCPACDDPNVDLEVNEAGIHGACSTCYHSFNVDKKQPLTPFLKRNEARWADIAAPIETPRLATPGTLSPSTSVSTVPEAERKEIIEAQEEKAEWLQKLLSACRQKEVRFFGEAEREWRIDRKLGEGSYGEVFGGTYNGRQMAMKVIPFRGDSGESSEKRFNAEPMIKCSQLIPEIEITRVLSDLRDGTTNSTEGFIELLDVRVLQGEYPESLMAAWIEYKKKKKGDALNDSPQTYSTSDQLYLVMALGFAGRDLESFKVKRLEEAASIVTQVAYSLIIAEEELQFEHRDLHLGNVMVAHTDQEVVSFTLGGAEYSVQTHGVRAIVIDFTMSRIRRDGDPMFYDLESDPALFTGTGDEQFNIYRKMRDQNKGDWRKFSPHTNLLWLHYIMEKLLKMKPRILSKFKDAIKKMLEFRTVAEYFGSHSFEPILSLVS</sequence>
<feature type="binding site" evidence="9">
    <location>
        <position position="666"/>
    </location>
    <ligand>
        <name>ATP</name>
        <dbReference type="ChEBI" id="CHEBI:30616"/>
    </ligand>
</feature>
<proteinExistence type="predicted"/>
<comment type="catalytic activity">
    <reaction evidence="7">
        <text>L-threonyl-[protein] + ATP = O-phospho-L-threonyl-[protein] + ADP + H(+)</text>
        <dbReference type="Rhea" id="RHEA:46608"/>
        <dbReference type="Rhea" id="RHEA-COMP:11060"/>
        <dbReference type="Rhea" id="RHEA-COMP:11605"/>
        <dbReference type="ChEBI" id="CHEBI:15378"/>
        <dbReference type="ChEBI" id="CHEBI:30013"/>
        <dbReference type="ChEBI" id="CHEBI:30616"/>
        <dbReference type="ChEBI" id="CHEBI:61977"/>
        <dbReference type="ChEBI" id="CHEBI:456216"/>
        <dbReference type="EC" id="2.7.11.1"/>
    </reaction>
</comment>
<accession>A0A1I7XZV5</accession>
<name>A0A1I7XZV5_9BILA</name>
<evidence type="ECO:0000256" key="5">
    <source>
        <dbReference type="ARBA" id="ARBA00022777"/>
    </source>
</evidence>
<dbReference type="PROSITE" id="PS00107">
    <property type="entry name" value="PROTEIN_KINASE_ATP"/>
    <property type="match status" value="1"/>
</dbReference>
<dbReference type="GO" id="GO:0005737">
    <property type="term" value="C:cytoplasm"/>
    <property type="evidence" value="ECO:0007669"/>
    <property type="project" value="TreeGrafter"/>
</dbReference>
<dbReference type="SUPFAM" id="SSF56112">
    <property type="entry name" value="Protein kinase-like (PK-like)"/>
    <property type="match status" value="1"/>
</dbReference>
<dbReference type="PANTHER" id="PTHR24419">
    <property type="entry name" value="INTERLEUKIN-1 RECEPTOR-ASSOCIATED KINASE"/>
    <property type="match status" value="1"/>
</dbReference>
<dbReference type="Gene3D" id="1.10.510.10">
    <property type="entry name" value="Transferase(Phosphotransferase) domain 1"/>
    <property type="match status" value="1"/>
</dbReference>
<evidence type="ECO:0000256" key="6">
    <source>
        <dbReference type="ARBA" id="ARBA00022840"/>
    </source>
</evidence>
<evidence type="ECO:0000256" key="9">
    <source>
        <dbReference type="PROSITE-ProRule" id="PRU10141"/>
    </source>
</evidence>
<dbReference type="Proteomes" id="UP000095287">
    <property type="component" value="Unplaced"/>
</dbReference>
<dbReference type="GO" id="GO:0005524">
    <property type="term" value="F:ATP binding"/>
    <property type="evidence" value="ECO:0007669"/>
    <property type="project" value="UniProtKB-UniRule"/>
</dbReference>
<keyword evidence="2" id="KW-0723">Serine/threonine-protein kinase</keyword>
<keyword evidence="3" id="KW-0808">Transferase</keyword>
<dbReference type="SMART" id="SM00220">
    <property type="entry name" value="S_TKc"/>
    <property type="match status" value="1"/>
</dbReference>
<keyword evidence="11" id="KW-1185">Reference proteome</keyword>
<keyword evidence="5" id="KW-0418">Kinase</keyword>
<evidence type="ECO:0000256" key="8">
    <source>
        <dbReference type="ARBA" id="ARBA00048679"/>
    </source>
</evidence>
<dbReference type="GO" id="GO:0035556">
    <property type="term" value="P:intracellular signal transduction"/>
    <property type="evidence" value="ECO:0007669"/>
    <property type="project" value="TreeGrafter"/>
</dbReference>
<dbReference type="InterPro" id="IPR000719">
    <property type="entry name" value="Prot_kinase_dom"/>
</dbReference>
<evidence type="ECO:0000256" key="4">
    <source>
        <dbReference type="ARBA" id="ARBA00022741"/>
    </source>
</evidence>
<organism evidence="11 12">
    <name type="scientific">Steinernema glaseri</name>
    <dbReference type="NCBI Taxonomy" id="37863"/>
    <lineage>
        <taxon>Eukaryota</taxon>
        <taxon>Metazoa</taxon>
        <taxon>Ecdysozoa</taxon>
        <taxon>Nematoda</taxon>
        <taxon>Chromadorea</taxon>
        <taxon>Rhabditida</taxon>
        <taxon>Tylenchina</taxon>
        <taxon>Panagrolaimomorpha</taxon>
        <taxon>Strongyloidoidea</taxon>
        <taxon>Steinernematidae</taxon>
        <taxon>Steinernema</taxon>
    </lineage>
</organism>
<dbReference type="InterPro" id="IPR024604">
    <property type="entry name" value="GSG2_C"/>
</dbReference>
<dbReference type="PANTHER" id="PTHR24419:SF18">
    <property type="entry name" value="SERINE_THREONINE-PROTEIN KINASE HASPIN"/>
    <property type="match status" value="1"/>
</dbReference>